<evidence type="ECO:0000256" key="2">
    <source>
        <dbReference type="SAM" id="Phobius"/>
    </source>
</evidence>
<dbReference type="RefSeq" id="WP_073009023.1">
    <property type="nucleotide sequence ID" value="NZ_FRBW01000001.1"/>
</dbReference>
<name>A0A1M7B9X8_9HYPH</name>
<keyword evidence="2" id="KW-0472">Membrane</keyword>
<feature type="transmembrane region" description="Helical" evidence="2">
    <location>
        <begin position="84"/>
        <end position="107"/>
    </location>
</feature>
<dbReference type="EMBL" id="FRBW01000001">
    <property type="protein sequence ID" value="SHL51790.1"/>
    <property type="molecule type" value="Genomic_DNA"/>
</dbReference>
<keyword evidence="2" id="KW-0812">Transmembrane</keyword>
<sequence length="330" mass="35326">MGGWMKRYSIYEARIAGSGRLIGSVALPMIVIAVLAHRAKYLGLFEMLAAIGFAACLALLAIVMCIAGLVVIWRQGGVGLGNALAGLLYGAIALLPASALVLAPRFLDQSPDVSTSVIDPPAIERQEAALWPPMLVAHLGLNEDQRDQFPDIVSRRYRLIPMDLHAAVREVVARNGWTLTDETPPDLPDAPTRLQIEVRTSFLGLVEDVAFRIRPDRVGALLDIRAASRVALPDLTGNADRIRELFRQIDEVLLETYGEISSEPVLEAETGETGEEAGAGEGQQDLLTPQGDGRGGIRIPGFKPYIPGAEGEAAPADGPLDDGAAATQRR</sequence>
<accession>A0A1M7B9X8</accession>
<dbReference type="OrthoDB" id="1523552at2"/>
<feature type="region of interest" description="Disordered" evidence="1">
    <location>
        <begin position="263"/>
        <end position="330"/>
    </location>
</feature>
<dbReference type="AlphaFoldDB" id="A0A1M7B9X8"/>
<proteinExistence type="predicted"/>
<dbReference type="Pfam" id="PF07386">
    <property type="entry name" value="DUF1499"/>
    <property type="match status" value="1"/>
</dbReference>
<feature type="transmembrane region" description="Helical" evidence="2">
    <location>
        <begin position="47"/>
        <end position="72"/>
    </location>
</feature>
<feature type="compositionally biased region" description="Low complexity" evidence="1">
    <location>
        <begin position="307"/>
        <end position="330"/>
    </location>
</feature>
<organism evidence="3 4">
    <name type="scientific">Roseibium suaedae</name>
    <dbReference type="NCBI Taxonomy" id="735517"/>
    <lineage>
        <taxon>Bacteria</taxon>
        <taxon>Pseudomonadati</taxon>
        <taxon>Pseudomonadota</taxon>
        <taxon>Alphaproteobacteria</taxon>
        <taxon>Hyphomicrobiales</taxon>
        <taxon>Stappiaceae</taxon>
        <taxon>Roseibium</taxon>
    </lineage>
</organism>
<dbReference type="Proteomes" id="UP000186002">
    <property type="component" value="Unassembled WGS sequence"/>
</dbReference>
<reference evidence="3 4" key="1">
    <citation type="submission" date="2016-11" db="EMBL/GenBank/DDBJ databases">
        <authorList>
            <person name="Jaros S."/>
            <person name="Januszkiewicz K."/>
            <person name="Wedrychowicz H."/>
        </authorList>
    </citation>
    <scope>NUCLEOTIDE SEQUENCE [LARGE SCALE GENOMIC DNA]</scope>
    <source>
        <strain evidence="3 4">DSM 22153</strain>
    </source>
</reference>
<dbReference type="InterPro" id="IPR010865">
    <property type="entry name" value="DUF1499"/>
</dbReference>
<evidence type="ECO:0000313" key="3">
    <source>
        <dbReference type="EMBL" id="SHL51790.1"/>
    </source>
</evidence>
<keyword evidence="4" id="KW-1185">Reference proteome</keyword>
<evidence type="ECO:0000313" key="4">
    <source>
        <dbReference type="Proteomes" id="UP000186002"/>
    </source>
</evidence>
<evidence type="ECO:0008006" key="5">
    <source>
        <dbReference type="Google" id="ProtNLM"/>
    </source>
</evidence>
<keyword evidence="2" id="KW-1133">Transmembrane helix</keyword>
<feature type="transmembrane region" description="Helical" evidence="2">
    <location>
        <begin position="21"/>
        <end position="41"/>
    </location>
</feature>
<evidence type="ECO:0000256" key="1">
    <source>
        <dbReference type="SAM" id="MobiDB-lite"/>
    </source>
</evidence>
<gene>
    <name evidence="3" type="ORF">SAMN05444272_0769</name>
</gene>
<dbReference type="STRING" id="735517.SAMN05444272_0769"/>
<protein>
    <recommendedName>
        <fullName evidence="5">DUF1499 domain-containing protein</fullName>
    </recommendedName>
</protein>